<evidence type="ECO:0000313" key="2">
    <source>
        <dbReference type="Proteomes" id="UP001148629"/>
    </source>
</evidence>
<dbReference type="EMBL" id="JANRMS010000022">
    <property type="protein sequence ID" value="KAJ3549457.1"/>
    <property type="molecule type" value="Genomic_DNA"/>
</dbReference>
<sequence length="512" mass="55770">MLVLLPSLTFGAIVSLCESPSCLAFPVAYLIFLVQDASAASAQVSFSPRDSDDVKFRWGVPNITASSGSGDVYFQLDAPDTYAWVGLGIGSWMRNADIVVMFQNGEGNVTLSTRAGRHHIMPHYTERPNIHLIEGSGVHAGRMVANVRCSNCQNLDVNGENSWVAAWSKGNSLDSTNPASNIWFHEGKTIMNVDFAQARISSDRNPFLSSVGSTNGGANSIGNDGQFVRSPVIELDTRDAKYDAVLVAHGAIMTIVFIALYPVGAILMPLLGKWFLHSTSQILSWFLMWAGFSLGVIYANHIDFLGKQTHTRLGLIIVTLLTIQPFLGIIHHRRYTKHGGQGKIKQIHVWYGRALMILGIVNGGLGLQLARQTSGVWFIVYVVLGGLITAGYAALTDNGVQINGVSQHGWSPQNACNSLNAEFCVITSQQVGVFSWTLKAQTSSAFDYVNCVAAVQNIADDCGTFSTGWWSFGNQFYQISAITIAKYGIRSDYIYSFGEIGPLMGMISKNWE</sequence>
<proteinExistence type="predicted"/>
<name>A0ACC1SZH4_9HYPO</name>
<keyword evidence="2" id="KW-1185">Reference proteome</keyword>
<organism evidence="1 2">
    <name type="scientific">Fusarium decemcellulare</name>
    <dbReference type="NCBI Taxonomy" id="57161"/>
    <lineage>
        <taxon>Eukaryota</taxon>
        <taxon>Fungi</taxon>
        <taxon>Dikarya</taxon>
        <taxon>Ascomycota</taxon>
        <taxon>Pezizomycotina</taxon>
        <taxon>Sordariomycetes</taxon>
        <taxon>Hypocreomycetidae</taxon>
        <taxon>Hypocreales</taxon>
        <taxon>Nectriaceae</taxon>
        <taxon>Fusarium</taxon>
        <taxon>Fusarium decemcellulare species complex</taxon>
    </lineage>
</organism>
<protein>
    <submittedName>
        <fullName evidence="1">Uncharacterized protein</fullName>
    </submittedName>
</protein>
<dbReference type="Proteomes" id="UP001148629">
    <property type="component" value="Unassembled WGS sequence"/>
</dbReference>
<gene>
    <name evidence="1" type="ORF">NM208_g499</name>
</gene>
<evidence type="ECO:0000313" key="1">
    <source>
        <dbReference type="EMBL" id="KAJ3549457.1"/>
    </source>
</evidence>
<comment type="caution">
    <text evidence="1">The sequence shown here is derived from an EMBL/GenBank/DDBJ whole genome shotgun (WGS) entry which is preliminary data.</text>
</comment>
<accession>A0ACC1SZH4</accession>
<reference evidence="1" key="1">
    <citation type="submission" date="2022-08" db="EMBL/GenBank/DDBJ databases">
        <title>Genome Sequence of Fusarium decemcellulare.</title>
        <authorList>
            <person name="Buettner E."/>
        </authorList>
    </citation>
    <scope>NUCLEOTIDE SEQUENCE</scope>
    <source>
        <strain evidence="1">Babe19</strain>
    </source>
</reference>